<reference evidence="3" key="1">
    <citation type="journal article" date="2020" name="Fungal Divers.">
        <title>Resolving the Mortierellaceae phylogeny through synthesis of multi-gene phylogenetics and phylogenomics.</title>
        <authorList>
            <person name="Vandepol N."/>
            <person name="Liber J."/>
            <person name="Desiro A."/>
            <person name="Na H."/>
            <person name="Kennedy M."/>
            <person name="Barry K."/>
            <person name="Grigoriev I.V."/>
            <person name="Miller A.N."/>
            <person name="O'Donnell K."/>
            <person name="Stajich J.E."/>
            <person name="Bonito G."/>
        </authorList>
    </citation>
    <scope>NUCLEOTIDE SEQUENCE</scope>
    <source>
        <strain evidence="3">REB-010B</strain>
    </source>
</reference>
<evidence type="ECO:0000313" key="3">
    <source>
        <dbReference type="EMBL" id="KAG0314099.1"/>
    </source>
</evidence>
<dbReference type="Gene3D" id="2.60.40.2440">
    <property type="entry name" value="Carbohydrate binding type-21 domain"/>
    <property type="match status" value="1"/>
</dbReference>
<dbReference type="InterPro" id="IPR005036">
    <property type="entry name" value="CBM21_dom"/>
</dbReference>
<proteinExistence type="predicted"/>
<feature type="region of interest" description="Disordered" evidence="1">
    <location>
        <begin position="461"/>
        <end position="480"/>
    </location>
</feature>
<dbReference type="Proteomes" id="UP000738325">
    <property type="component" value="Unassembled WGS sequence"/>
</dbReference>
<accession>A0A9P6UPH1</accession>
<dbReference type="PROSITE" id="PS51159">
    <property type="entry name" value="CBM21"/>
    <property type="match status" value="1"/>
</dbReference>
<dbReference type="PANTHER" id="PTHR12307:SF36">
    <property type="entry name" value="GLYCOGEN-BINDING SUBUNIT 76A"/>
    <property type="match status" value="1"/>
</dbReference>
<dbReference type="OrthoDB" id="1881at2759"/>
<dbReference type="EMBL" id="JAAAIP010000644">
    <property type="protein sequence ID" value="KAG0314099.1"/>
    <property type="molecule type" value="Genomic_DNA"/>
</dbReference>
<gene>
    <name evidence="3" type="ORF">BGZ99_008371</name>
</gene>
<dbReference type="PANTHER" id="PTHR12307">
    <property type="entry name" value="PROTEIN PHOSPHATASE 1 REGULATORY SUBUNIT"/>
    <property type="match status" value="1"/>
</dbReference>
<dbReference type="InterPro" id="IPR050782">
    <property type="entry name" value="PP1_regulatory_subunit_3"/>
</dbReference>
<evidence type="ECO:0000259" key="2">
    <source>
        <dbReference type="PROSITE" id="PS51159"/>
    </source>
</evidence>
<dbReference type="GO" id="GO:2001069">
    <property type="term" value="F:glycogen binding"/>
    <property type="evidence" value="ECO:0007669"/>
    <property type="project" value="TreeGrafter"/>
</dbReference>
<feature type="non-terminal residue" evidence="3">
    <location>
        <position position="480"/>
    </location>
</feature>
<feature type="region of interest" description="Disordered" evidence="1">
    <location>
        <begin position="1"/>
        <end position="20"/>
    </location>
</feature>
<sequence>MVCATPTPTTSTSNSTKADQYPDRLPKIITTPAPLCKQSVLLHKNGLPIKSAMKSPVVTVDPICPNTPARSATFVRSHTSPTLCSPKYVHFNTQLEHVRLFLQGETPSCVAERETIIDQESASTSDLKLTLTNWSPVANGAFRPGNIDTGAAPLKVESMTLSEDQSELFGTILIHNIAFHKHVSVRYTIDFWQTQSEISAEFKESIPGSALDRFVFKIALDMEKSKVEKTFCFAVRYQVIGREFWDSNNGMNYQVECKRVVVVTPLATPVSDLSKQMTSILLASRMPDYSKPVLRKKNNRYDLSTSLSTACSQPVSFPTRALSAKLDSPISQTAYRPSEYIMPVLSPPGYHHSLYASSPKFLDSPHLSSASSPDHYQIEFDQPASATSKRGSRKSWSSGTDSAAENGFYGRYSGAASPIQSSPITIPAITTTSASESAERPQVGSSSYFDLVDRYCFYESSPHSSPYSSYPNSPTTSCIQ</sequence>
<dbReference type="InterPro" id="IPR038175">
    <property type="entry name" value="CBM21_dom_sf"/>
</dbReference>
<feature type="region of interest" description="Disordered" evidence="1">
    <location>
        <begin position="382"/>
        <end position="401"/>
    </location>
</feature>
<evidence type="ECO:0000256" key="1">
    <source>
        <dbReference type="SAM" id="MobiDB-lite"/>
    </source>
</evidence>
<name>A0A9P6UPH1_9FUNG</name>
<keyword evidence="4" id="KW-1185">Reference proteome</keyword>
<comment type="caution">
    <text evidence="3">The sequence shown here is derived from an EMBL/GenBank/DDBJ whole genome shotgun (WGS) entry which is preliminary data.</text>
</comment>
<dbReference type="Pfam" id="PF03370">
    <property type="entry name" value="CBM_21"/>
    <property type="match status" value="1"/>
</dbReference>
<dbReference type="GO" id="GO:0008157">
    <property type="term" value="F:protein phosphatase 1 binding"/>
    <property type="evidence" value="ECO:0007669"/>
    <property type="project" value="TreeGrafter"/>
</dbReference>
<dbReference type="GO" id="GO:0000164">
    <property type="term" value="C:protein phosphatase type 1 complex"/>
    <property type="evidence" value="ECO:0007669"/>
    <property type="project" value="TreeGrafter"/>
</dbReference>
<dbReference type="AlphaFoldDB" id="A0A9P6UPH1"/>
<protein>
    <recommendedName>
        <fullName evidence="2">CBM21 domain-containing protein</fullName>
    </recommendedName>
</protein>
<evidence type="ECO:0000313" key="4">
    <source>
        <dbReference type="Proteomes" id="UP000738325"/>
    </source>
</evidence>
<dbReference type="GO" id="GO:0005979">
    <property type="term" value="P:regulation of glycogen biosynthetic process"/>
    <property type="evidence" value="ECO:0007669"/>
    <property type="project" value="TreeGrafter"/>
</dbReference>
<feature type="domain" description="CBM21" evidence="2">
    <location>
        <begin position="146"/>
        <end position="256"/>
    </location>
</feature>
<feature type="compositionally biased region" description="Low complexity" evidence="1">
    <location>
        <begin position="1"/>
        <end position="16"/>
    </location>
</feature>
<organism evidence="3 4">
    <name type="scientific">Dissophora globulifera</name>
    <dbReference type="NCBI Taxonomy" id="979702"/>
    <lineage>
        <taxon>Eukaryota</taxon>
        <taxon>Fungi</taxon>
        <taxon>Fungi incertae sedis</taxon>
        <taxon>Mucoromycota</taxon>
        <taxon>Mortierellomycotina</taxon>
        <taxon>Mortierellomycetes</taxon>
        <taxon>Mortierellales</taxon>
        <taxon>Mortierellaceae</taxon>
        <taxon>Dissophora</taxon>
    </lineage>
</organism>